<feature type="transmembrane region" description="Helical" evidence="7">
    <location>
        <begin position="358"/>
        <end position="378"/>
    </location>
</feature>
<comment type="caution">
    <text evidence="8">The sequence shown here is derived from an EMBL/GenBank/DDBJ whole genome shotgun (WGS) entry which is preliminary data.</text>
</comment>
<dbReference type="NCBIfam" id="NF007111">
    <property type="entry name" value="PRK09560.1"/>
    <property type="match status" value="1"/>
</dbReference>
<keyword evidence="7" id="KW-0915">Sodium</keyword>
<dbReference type="PANTHER" id="PTHR30341:SF0">
    <property type="entry name" value="NA(+)_H(+) ANTIPORTER NHAA"/>
    <property type="match status" value="1"/>
</dbReference>
<protein>
    <recommendedName>
        <fullName evidence="7">Na(+)/H(+) antiporter NhaA</fullName>
    </recommendedName>
    <alternativeName>
        <fullName evidence="7">Sodium/proton antiporter NhaA</fullName>
    </alternativeName>
</protein>
<organism evidence="8 9">
    <name type="scientific">Rickettsiella grylli</name>
    <dbReference type="NCBI Taxonomy" id="59196"/>
    <lineage>
        <taxon>Bacteria</taxon>
        <taxon>Pseudomonadati</taxon>
        <taxon>Pseudomonadota</taxon>
        <taxon>Gammaproteobacteria</taxon>
        <taxon>Legionellales</taxon>
        <taxon>Coxiellaceae</taxon>
        <taxon>Rickettsiella</taxon>
    </lineage>
</organism>
<dbReference type="RefSeq" id="WP_006035207.1">
    <property type="nucleotide sequence ID" value="NZ_AAQJ02000001.1"/>
</dbReference>
<dbReference type="EMBL" id="AAQJ02000001">
    <property type="protein sequence ID" value="EDP46224.1"/>
    <property type="molecule type" value="Genomic_DNA"/>
</dbReference>
<proteinExistence type="inferred from homology"/>
<evidence type="ECO:0000256" key="4">
    <source>
        <dbReference type="ARBA" id="ARBA00022989"/>
    </source>
</evidence>
<dbReference type="Gene3D" id="1.20.1530.10">
    <property type="entry name" value="Na+/H+ antiporter like domain"/>
    <property type="match status" value="1"/>
</dbReference>
<feature type="transmembrane region" description="Helical" evidence="7">
    <location>
        <begin position="154"/>
        <end position="173"/>
    </location>
</feature>
<feature type="transmembrane region" description="Helical" evidence="7">
    <location>
        <begin position="179"/>
        <end position="198"/>
    </location>
</feature>
<reference evidence="8" key="2">
    <citation type="submission" date="2007-10" db="EMBL/GenBank/DDBJ databases">
        <authorList>
            <person name="Myers G.S."/>
        </authorList>
    </citation>
    <scope>NUCLEOTIDE SEQUENCE [LARGE SCALE GENOMIC DNA]</scope>
</reference>
<dbReference type="GO" id="GO:0015385">
    <property type="term" value="F:sodium:proton antiporter activity"/>
    <property type="evidence" value="ECO:0007669"/>
    <property type="project" value="UniProtKB-UniRule"/>
</dbReference>
<keyword evidence="2 7" id="KW-1003">Cell membrane</keyword>
<comment type="similarity">
    <text evidence="7">Belongs to the NhaA Na(+)/H(+) (TC 2.A.33) antiporter family.</text>
</comment>
<name>A8PP47_9COXI</name>
<evidence type="ECO:0000256" key="3">
    <source>
        <dbReference type="ARBA" id="ARBA00022692"/>
    </source>
</evidence>
<keyword evidence="5 7" id="KW-0472">Membrane</keyword>
<feature type="transmembrane region" description="Helical" evidence="7">
    <location>
        <begin position="255"/>
        <end position="276"/>
    </location>
</feature>
<feature type="transmembrane region" description="Helical" evidence="7">
    <location>
        <begin position="93"/>
        <end position="113"/>
    </location>
</feature>
<feature type="transmembrane region" description="Helical" evidence="7">
    <location>
        <begin position="12"/>
        <end position="31"/>
    </location>
</feature>
<dbReference type="InterPro" id="IPR004670">
    <property type="entry name" value="NhaA"/>
</dbReference>
<sequence length="384" mass="43051">MRIQFLHKFFQLEASGGIALGLATLFALIFANSPWQTGYQTFLNFNIQLGTYVHFSFLHFVNDGLMTIFFFLVSLEIKRELIQGELNNRAKALLPTCAALGGMIVPALFYLAFNHAHPQWISGWAIPMATDIAFSLSVLSLLGKRIPVALKIFLMALAIIDDLGAIIIIAFFYTQQIGWFYLFLAILTFLGLILLNYYKTQPFLPYFLLGILLWILILQSGIHATIAGVLFGFTIPLKNDHKNDHSLLRDLIHQLHPWIAYAILPLFAFANAGLSFATLNKSAFFHPLPLGIIVGLFFGKPIGIFGSSWIAVKTKFAKLPHHVNWRHIYGIALMCGIGFTMSLFIADLAFDDSQLTSLVRFGVFIGSLLSGISGYYILYFKPER</sequence>
<keyword evidence="9" id="KW-1185">Reference proteome</keyword>
<evidence type="ECO:0000256" key="6">
    <source>
        <dbReference type="ARBA" id="ARBA00023201"/>
    </source>
</evidence>
<keyword evidence="7" id="KW-0813">Transport</keyword>
<dbReference type="InterPro" id="IPR023171">
    <property type="entry name" value="Na/H_antiporter_dom_sf"/>
</dbReference>
<dbReference type="GO" id="GO:0005886">
    <property type="term" value="C:plasma membrane"/>
    <property type="evidence" value="ECO:0007669"/>
    <property type="project" value="UniProtKB-SubCell"/>
</dbReference>
<accession>A8PP47</accession>
<feature type="transmembrane region" description="Helical" evidence="7">
    <location>
        <begin position="51"/>
        <end position="73"/>
    </location>
</feature>
<keyword evidence="7" id="KW-0050">Antiport</keyword>
<evidence type="ECO:0000256" key="7">
    <source>
        <dbReference type="HAMAP-Rule" id="MF_01844"/>
    </source>
</evidence>
<keyword evidence="7" id="KW-0406">Ion transport</keyword>
<feature type="transmembrane region" description="Helical" evidence="7">
    <location>
        <begin position="119"/>
        <end position="142"/>
    </location>
</feature>
<dbReference type="Proteomes" id="UP000054075">
    <property type="component" value="Unassembled WGS sequence"/>
</dbReference>
<dbReference type="STRING" id="59196.RICGR_1200"/>
<dbReference type="HAMAP" id="MF_01844">
    <property type="entry name" value="NhaA"/>
    <property type="match status" value="1"/>
</dbReference>
<evidence type="ECO:0000256" key="1">
    <source>
        <dbReference type="ARBA" id="ARBA00004429"/>
    </source>
</evidence>
<dbReference type="eggNOG" id="COG3004">
    <property type="taxonomic scope" value="Bacteria"/>
</dbReference>
<comment type="subcellular location">
    <subcellularLocation>
        <location evidence="1">Cell inner membrane</location>
        <topology evidence="1">Multi-pass membrane protein</topology>
    </subcellularLocation>
    <subcellularLocation>
        <location evidence="7">Cell membrane</location>
        <topology evidence="7">Multi-pass membrane protein</topology>
    </subcellularLocation>
</comment>
<comment type="catalytic activity">
    <reaction evidence="7">
        <text>Na(+)(in) + 2 H(+)(out) = Na(+)(out) + 2 H(+)(in)</text>
        <dbReference type="Rhea" id="RHEA:29251"/>
        <dbReference type="ChEBI" id="CHEBI:15378"/>
        <dbReference type="ChEBI" id="CHEBI:29101"/>
    </reaction>
</comment>
<dbReference type="AlphaFoldDB" id="A8PP47"/>
<dbReference type="NCBIfam" id="NF007112">
    <property type="entry name" value="PRK09561.1"/>
    <property type="match status" value="1"/>
</dbReference>
<keyword evidence="4 7" id="KW-1133">Transmembrane helix</keyword>
<evidence type="ECO:0000256" key="5">
    <source>
        <dbReference type="ARBA" id="ARBA00023136"/>
    </source>
</evidence>
<evidence type="ECO:0000256" key="2">
    <source>
        <dbReference type="ARBA" id="ARBA00022475"/>
    </source>
</evidence>
<dbReference type="Pfam" id="PF06965">
    <property type="entry name" value="Na_H_antiport_1"/>
    <property type="match status" value="1"/>
</dbReference>
<feature type="transmembrane region" description="Helical" evidence="7">
    <location>
        <begin position="288"/>
        <end position="312"/>
    </location>
</feature>
<feature type="transmembrane region" description="Helical" evidence="7">
    <location>
        <begin position="327"/>
        <end position="346"/>
    </location>
</feature>
<keyword evidence="6 7" id="KW-0739">Sodium transport</keyword>
<evidence type="ECO:0000313" key="8">
    <source>
        <dbReference type="EMBL" id="EDP46224.1"/>
    </source>
</evidence>
<keyword evidence="3 7" id="KW-0812">Transmembrane</keyword>
<comment type="function">
    <text evidence="7">Na(+)/H(+) antiporter that extrudes sodium in exchange for external protons.</text>
</comment>
<reference evidence="8" key="1">
    <citation type="submission" date="2006-04" db="EMBL/GenBank/DDBJ databases">
        <authorList>
            <person name="Seshadri R."/>
            <person name="Federici B.A."/>
        </authorList>
    </citation>
    <scope>NUCLEOTIDE SEQUENCE [LARGE SCALE GENOMIC DNA]</scope>
</reference>
<dbReference type="OrthoDB" id="9808135at2"/>
<dbReference type="PANTHER" id="PTHR30341">
    <property type="entry name" value="SODIUM ION/PROTON ANTIPORTER NHAA-RELATED"/>
    <property type="match status" value="1"/>
</dbReference>
<dbReference type="NCBIfam" id="TIGR00773">
    <property type="entry name" value="NhaA"/>
    <property type="match status" value="1"/>
</dbReference>
<gene>
    <name evidence="7 8" type="primary">nhaA</name>
    <name evidence="8" type="ORF">RICGR_1200</name>
</gene>
<dbReference type="GO" id="GO:0006885">
    <property type="term" value="P:regulation of pH"/>
    <property type="evidence" value="ECO:0007669"/>
    <property type="project" value="UniProtKB-UniRule"/>
</dbReference>
<evidence type="ECO:0000313" key="9">
    <source>
        <dbReference type="Proteomes" id="UP000054075"/>
    </source>
</evidence>
<feature type="transmembrane region" description="Helical" evidence="7">
    <location>
        <begin position="205"/>
        <end position="235"/>
    </location>
</feature>